<accession>A0A8J3NBB0</accession>
<name>A0A8J3NBB0_9ACTN</name>
<dbReference type="RefSeq" id="WP_203655922.1">
    <property type="nucleotide sequence ID" value="NZ_BAAAZM010000003.1"/>
</dbReference>
<sequence length="319" mass="33874">MVSIGLSGDAVSRLRFALSCLWEVVASVRVLREPGAHAVHLPWVAAVRNRLDPDLADGLLWRLVPAGRRYLPDFLTPPPQGLTPDLDAELAALCATPPATVRAELDLYGGAGLTDLYDDPVGGLHRLATEIRRYWAVALAPDWPRILVLLEAEVFRQARRQATTGAADLLNDLHEWVHWSDDTLSIAQRHCAAPDVPGGTGLVLVPSVFVWPTVLSVAAGTVPQLAYPARGVATLWEPTGDVSGALGRLLGQGRAALLGALSAPLSTSELARRTGMSVGGVSQQLDTLSATGLVRRTRQGKAVLNSRTALADALLSAAR</sequence>
<dbReference type="InterPro" id="IPR036388">
    <property type="entry name" value="WH-like_DNA-bd_sf"/>
</dbReference>
<keyword evidence="6" id="KW-1185">Reference proteome</keyword>
<dbReference type="InterPro" id="IPR051011">
    <property type="entry name" value="Metal_resp_trans_reg"/>
</dbReference>
<evidence type="ECO:0000256" key="3">
    <source>
        <dbReference type="ARBA" id="ARBA00023163"/>
    </source>
</evidence>
<dbReference type="InterPro" id="IPR045981">
    <property type="entry name" value="DUF5937"/>
</dbReference>
<evidence type="ECO:0000313" key="5">
    <source>
        <dbReference type="EMBL" id="GID10595.1"/>
    </source>
</evidence>
<evidence type="ECO:0000259" key="4">
    <source>
        <dbReference type="SMART" id="SM00418"/>
    </source>
</evidence>
<keyword evidence="2" id="KW-0238">DNA-binding</keyword>
<dbReference type="InterPro" id="IPR011991">
    <property type="entry name" value="ArsR-like_HTH"/>
</dbReference>
<dbReference type="CDD" id="cd00090">
    <property type="entry name" value="HTH_ARSR"/>
    <property type="match status" value="1"/>
</dbReference>
<dbReference type="Pfam" id="PF19361">
    <property type="entry name" value="DUF5937"/>
    <property type="match status" value="1"/>
</dbReference>
<dbReference type="InterPro" id="IPR036390">
    <property type="entry name" value="WH_DNA-bd_sf"/>
</dbReference>
<dbReference type="SMART" id="SM00418">
    <property type="entry name" value="HTH_ARSR"/>
    <property type="match status" value="1"/>
</dbReference>
<dbReference type="EMBL" id="BOMB01000008">
    <property type="protein sequence ID" value="GID10595.1"/>
    <property type="molecule type" value="Genomic_DNA"/>
</dbReference>
<keyword evidence="1" id="KW-0805">Transcription regulation</keyword>
<dbReference type="SUPFAM" id="SSF46785">
    <property type="entry name" value="Winged helix' DNA-binding domain"/>
    <property type="match status" value="1"/>
</dbReference>
<evidence type="ECO:0000313" key="6">
    <source>
        <dbReference type="Proteomes" id="UP000612808"/>
    </source>
</evidence>
<dbReference type="Pfam" id="PF12840">
    <property type="entry name" value="HTH_20"/>
    <property type="match status" value="1"/>
</dbReference>
<organism evidence="5 6">
    <name type="scientific">Actinocatenispora rupis</name>
    <dbReference type="NCBI Taxonomy" id="519421"/>
    <lineage>
        <taxon>Bacteria</taxon>
        <taxon>Bacillati</taxon>
        <taxon>Actinomycetota</taxon>
        <taxon>Actinomycetes</taxon>
        <taxon>Micromonosporales</taxon>
        <taxon>Micromonosporaceae</taxon>
        <taxon>Actinocatenispora</taxon>
    </lineage>
</organism>
<keyword evidence="3" id="KW-0804">Transcription</keyword>
<dbReference type="InterPro" id="IPR001845">
    <property type="entry name" value="HTH_ArsR_DNA-bd_dom"/>
</dbReference>
<protein>
    <submittedName>
        <fullName evidence="5">Transcriptional regulator</fullName>
    </submittedName>
</protein>
<dbReference type="GO" id="GO:0003677">
    <property type="term" value="F:DNA binding"/>
    <property type="evidence" value="ECO:0007669"/>
    <property type="project" value="UniProtKB-KW"/>
</dbReference>
<dbReference type="Proteomes" id="UP000612808">
    <property type="component" value="Unassembled WGS sequence"/>
</dbReference>
<dbReference type="GO" id="GO:0003700">
    <property type="term" value="F:DNA-binding transcription factor activity"/>
    <property type="evidence" value="ECO:0007669"/>
    <property type="project" value="InterPro"/>
</dbReference>
<dbReference type="PANTHER" id="PTHR43132">
    <property type="entry name" value="ARSENICAL RESISTANCE OPERON REPRESSOR ARSR-RELATED"/>
    <property type="match status" value="1"/>
</dbReference>
<dbReference type="PANTHER" id="PTHR43132:SF6">
    <property type="entry name" value="HTH-TYPE TRANSCRIPTIONAL REPRESSOR CZRA"/>
    <property type="match status" value="1"/>
</dbReference>
<dbReference type="AlphaFoldDB" id="A0A8J3NBB0"/>
<evidence type="ECO:0000256" key="2">
    <source>
        <dbReference type="ARBA" id="ARBA00023125"/>
    </source>
</evidence>
<proteinExistence type="predicted"/>
<reference evidence="5" key="1">
    <citation type="submission" date="2021-01" db="EMBL/GenBank/DDBJ databases">
        <title>Whole genome shotgun sequence of Actinocatenispora rupis NBRC 107355.</title>
        <authorList>
            <person name="Komaki H."/>
            <person name="Tamura T."/>
        </authorList>
    </citation>
    <scope>NUCLEOTIDE SEQUENCE</scope>
    <source>
        <strain evidence="5">NBRC 107355</strain>
    </source>
</reference>
<evidence type="ECO:0000256" key="1">
    <source>
        <dbReference type="ARBA" id="ARBA00023015"/>
    </source>
</evidence>
<dbReference type="Gene3D" id="1.10.10.10">
    <property type="entry name" value="Winged helix-like DNA-binding domain superfamily/Winged helix DNA-binding domain"/>
    <property type="match status" value="1"/>
</dbReference>
<feature type="domain" description="HTH arsR-type" evidence="4">
    <location>
        <begin position="245"/>
        <end position="319"/>
    </location>
</feature>
<gene>
    <name evidence="5" type="ORF">Aru02nite_14840</name>
</gene>
<comment type="caution">
    <text evidence="5">The sequence shown here is derived from an EMBL/GenBank/DDBJ whole genome shotgun (WGS) entry which is preliminary data.</text>
</comment>